<dbReference type="Pfam" id="PF08402">
    <property type="entry name" value="TOBE_2"/>
    <property type="match status" value="1"/>
</dbReference>
<dbReference type="SUPFAM" id="SSF50331">
    <property type="entry name" value="MOP-like"/>
    <property type="match status" value="1"/>
</dbReference>
<dbReference type="InterPro" id="IPR047641">
    <property type="entry name" value="ABC_transpr_MalK/UgpC-like"/>
</dbReference>
<keyword evidence="7" id="KW-1185">Reference proteome</keyword>
<sequence>MGARAPHTLSGGQQQRVAVARALVLEPPLLLFDEPLSNLDAKLRRSVRAELRALQQELGITALYVTHDQEEALALSDRIAVMNAGRLQQVGTPEEIYRYPANPFVAGFIGMTTLLKGEAQPDGPGVRVRLGSAVLEAYAPQPFSGPALLALRPEDVRVGEGDLSATVRRVAYLGERFEVHLESPWGEVLAYVPSEARPQAGQAVPFRVAWATAYPA</sequence>
<accession>A0A399DV67</accession>
<feature type="domain" description="ABC transporter" evidence="4">
    <location>
        <begin position="5"/>
        <end position="36"/>
    </location>
</feature>
<evidence type="ECO:0000259" key="4">
    <source>
        <dbReference type="Pfam" id="PF00005"/>
    </source>
</evidence>
<gene>
    <name evidence="6" type="primary">potA_6</name>
    <name evidence="6" type="ORF">Mterra_03968</name>
</gene>
<dbReference type="Proteomes" id="UP000265715">
    <property type="component" value="Unassembled WGS sequence"/>
</dbReference>
<protein>
    <submittedName>
        <fullName evidence="6">Spermidine/putrescine import ATP-binding protein PotA</fullName>
        <ecNumber evidence="6">3.6.3.31</ecNumber>
    </submittedName>
</protein>
<keyword evidence="6" id="KW-0067">ATP-binding</keyword>
<dbReference type="PANTHER" id="PTHR43875:SF15">
    <property type="entry name" value="TREHALOSE IMPORT ATP-BINDING PROTEIN SUGC"/>
    <property type="match status" value="1"/>
</dbReference>
<reference evidence="6 7" key="1">
    <citation type="submission" date="2018-08" db="EMBL/GenBank/DDBJ databases">
        <title>Meiothermus terrae DSM 26712 genome sequencing project.</title>
        <authorList>
            <person name="Da Costa M.S."/>
            <person name="Albuquerque L."/>
            <person name="Raposo P."/>
            <person name="Froufe H.J.C."/>
            <person name="Barroso C.S."/>
            <person name="Egas C."/>
        </authorList>
    </citation>
    <scope>NUCLEOTIDE SEQUENCE [LARGE SCALE GENOMIC DNA]</scope>
    <source>
        <strain evidence="6 7">DSM 26712</strain>
    </source>
</reference>
<dbReference type="Gene3D" id="3.40.50.300">
    <property type="entry name" value="P-loop containing nucleotide triphosphate hydrolases"/>
    <property type="match status" value="1"/>
</dbReference>
<dbReference type="Gene3D" id="2.40.50.100">
    <property type="match status" value="1"/>
</dbReference>
<evidence type="ECO:0000256" key="3">
    <source>
        <dbReference type="ARBA" id="ARBA00023136"/>
    </source>
</evidence>
<evidence type="ECO:0000313" key="6">
    <source>
        <dbReference type="EMBL" id="RIH75569.1"/>
    </source>
</evidence>
<proteinExistence type="predicted"/>
<keyword evidence="6" id="KW-0378">Hydrolase</keyword>
<dbReference type="PANTHER" id="PTHR43875">
    <property type="entry name" value="MALTODEXTRIN IMPORT ATP-BINDING PROTEIN MSMX"/>
    <property type="match status" value="1"/>
</dbReference>
<dbReference type="Pfam" id="PF00005">
    <property type="entry name" value="ABC_tran"/>
    <property type="match status" value="1"/>
</dbReference>
<evidence type="ECO:0000313" key="7">
    <source>
        <dbReference type="Proteomes" id="UP000265715"/>
    </source>
</evidence>
<dbReference type="EMBL" id="QXDL01000353">
    <property type="protein sequence ID" value="RIH75569.1"/>
    <property type="molecule type" value="Genomic_DNA"/>
</dbReference>
<evidence type="ECO:0000256" key="2">
    <source>
        <dbReference type="ARBA" id="ARBA00022967"/>
    </source>
</evidence>
<comment type="caution">
    <text evidence="6">The sequence shown here is derived from an EMBL/GenBank/DDBJ whole genome shotgun (WGS) entry which is preliminary data.</text>
</comment>
<dbReference type="InterPro" id="IPR027417">
    <property type="entry name" value="P-loop_NTPase"/>
</dbReference>
<dbReference type="GO" id="GO:0016887">
    <property type="term" value="F:ATP hydrolysis activity"/>
    <property type="evidence" value="ECO:0007669"/>
    <property type="project" value="InterPro"/>
</dbReference>
<keyword evidence="1" id="KW-1003">Cell membrane</keyword>
<dbReference type="EC" id="3.6.3.31" evidence="6"/>
<dbReference type="GO" id="GO:0005524">
    <property type="term" value="F:ATP binding"/>
    <property type="evidence" value="ECO:0007669"/>
    <property type="project" value="UniProtKB-KW"/>
</dbReference>
<keyword evidence="6" id="KW-0547">Nucleotide-binding</keyword>
<evidence type="ECO:0000259" key="5">
    <source>
        <dbReference type="Pfam" id="PF08402"/>
    </source>
</evidence>
<dbReference type="InterPro" id="IPR008995">
    <property type="entry name" value="Mo/tungstate-bd_C_term_dom"/>
</dbReference>
<dbReference type="InterPro" id="IPR013611">
    <property type="entry name" value="Transp-assoc_OB_typ2"/>
</dbReference>
<keyword evidence="2" id="KW-1278">Translocase</keyword>
<dbReference type="AlphaFoldDB" id="A0A399DV67"/>
<dbReference type="GO" id="GO:0055052">
    <property type="term" value="C:ATP-binding cassette (ABC) transporter complex, substrate-binding subunit-containing"/>
    <property type="evidence" value="ECO:0007669"/>
    <property type="project" value="TreeGrafter"/>
</dbReference>
<name>A0A399DV67_9DEIN</name>
<dbReference type="GO" id="GO:0022857">
    <property type="term" value="F:transmembrane transporter activity"/>
    <property type="evidence" value="ECO:0007669"/>
    <property type="project" value="InterPro"/>
</dbReference>
<dbReference type="InterPro" id="IPR003439">
    <property type="entry name" value="ABC_transporter-like_ATP-bd"/>
</dbReference>
<dbReference type="SUPFAM" id="SSF52540">
    <property type="entry name" value="P-loop containing nucleoside triphosphate hydrolases"/>
    <property type="match status" value="1"/>
</dbReference>
<organism evidence="6 7">
    <name type="scientific">Calidithermus terrae</name>
    <dbReference type="NCBI Taxonomy" id="1408545"/>
    <lineage>
        <taxon>Bacteria</taxon>
        <taxon>Thermotogati</taxon>
        <taxon>Deinococcota</taxon>
        <taxon>Deinococci</taxon>
        <taxon>Thermales</taxon>
        <taxon>Thermaceae</taxon>
        <taxon>Calidithermus</taxon>
    </lineage>
</organism>
<keyword evidence="3" id="KW-0472">Membrane</keyword>
<feature type="domain" description="Transport-associated OB type 2" evidence="5">
    <location>
        <begin position="149"/>
        <end position="208"/>
    </location>
</feature>
<evidence type="ECO:0000256" key="1">
    <source>
        <dbReference type="ARBA" id="ARBA00022475"/>
    </source>
</evidence>